<reference evidence="9" key="1">
    <citation type="submission" date="2019-06" db="EMBL/GenBank/DDBJ databases">
        <authorList>
            <person name="Zheng W."/>
        </authorList>
    </citation>
    <scope>NUCLEOTIDE SEQUENCE</scope>
    <source>
        <strain evidence="9">QDHG01</strain>
    </source>
</reference>
<dbReference type="InterPro" id="IPR045008">
    <property type="entry name" value="ACX4-like"/>
</dbReference>
<dbReference type="PROSITE" id="PS00073">
    <property type="entry name" value="ACYL_COA_DH_2"/>
    <property type="match status" value="1"/>
</dbReference>
<evidence type="ECO:0000259" key="8">
    <source>
        <dbReference type="Pfam" id="PF02771"/>
    </source>
</evidence>
<dbReference type="GO" id="GO:0003995">
    <property type="term" value="F:acyl-CoA dehydrogenase activity"/>
    <property type="evidence" value="ECO:0007669"/>
    <property type="project" value="InterPro"/>
</dbReference>
<evidence type="ECO:0000256" key="4">
    <source>
        <dbReference type="ARBA" id="ARBA00022827"/>
    </source>
</evidence>
<comment type="caution">
    <text evidence="9">The sequence shown here is derived from an EMBL/GenBank/DDBJ whole genome shotgun (WGS) entry which is preliminary data.</text>
</comment>
<dbReference type="GO" id="GO:0006635">
    <property type="term" value="P:fatty acid beta-oxidation"/>
    <property type="evidence" value="ECO:0007669"/>
    <property type="project" value="InterPro"/>
</dbReference>
<evidence type="ECO:0000259" key="7">
    <source>
        <dbReference type="Pfam" id="PF02770"/>
    </source>
</evidence>
<comment type="similarity">
    <text evidence="2 5">Belongs to the acyl-CoA dehydrogenase family.</text>
</comment>
<dbReference type="AlphaFoldDB" id="A0A8J8NQH5"/>
<keyword evidence="4 5" id="KW-0274">FAD</keyword>
<gene>
    <name evidence="9" type="ORF">FGO68_gene3687</name>
</gene>
<evidence type="ECO:0000256" key="2">
    <source>
        <dbReference type="ARBA" id="ARBA00009347"/>
    </source>
</evidence>
<feature type="domain" description="Acyl-CoA oxidase/dehydrogenase middle" evidence="7">
    <location>
        <begin position="156"/>
        <end position="249"/>
    </location>
</feature>
<dbReference type="Pfam" id="PF02771">
    <property type="entry name" value="Acyl-CoA_dh_N"/>
    <property type="match status" value="1"/>
</dbReference>
<dbReference type="InterPro" id="IPR037069">
    <property type="entry name" value="AcylCoA_DH/ox_N_sf"/>
</dbReference>
<keyword evidence="5" id="KW-0560">Oxidoreductase</keyword>
<organism evidence="9 10">
    <name type="scientific">Halteria grandinella</name>
    <dbReference type="NCBI Taxonomy" id="5974"/>
    <lineage>
        <taxon>Eukaryota</taxon>
        <taxon>Sar</taxon>
        <taxon>Alveolata</taxon>
        <taxon>Ciliophora</taxon>
        <taxon>Intramacronucleata</taxon>
        <taxon>Spirotrichea</taxon>
        <taxon>Stichotrichia</taxon>
        <taxon>Sporadotrichida</taxon>
        <taxon>Halteriidae</taxon>
        <taxon>Halteria</taxon>
    </lineage>
</organism>
<dbReference type="InterPro" id="IPR036250">
    <property type="entry name" value="AcylCo_DH-like_C"/>
</dbReference>
<keyword evidence="3 5" id="KW-0285">Flavoprotein</keyword>
<dbReference type="Pfam" id="PF02770">
    <property type="entry name" value="Acyl-CoA_dh_M"/>
    <property type="match status" value="1"/>
</dbReference>
<accession>A0A8J8NQH5</accession>
<dbReference type="SUPFAM" id="SSF56645">
    <property type="entry name" value="Acyl-CoA dehydrogenase NM domain-like"/>
    <property type="match status" value="1"/>
</dbReference>
<dbReference type="Gene3D" id="2.40.110.10">
    <property type="entry name" value="Butyryl-CoA Dehydrogenase, subunit A, domain 2"/>
    <property type="match status" value="1"/>
</dbReference>
<dbReference type="InterPro" id="IPR013786">
    <property type="entry name" value="AcylCoA_DH/ox_N"/>
</dbReference>
<dbReference type="FunFam" id="2.40.110.10:FF:000013">
    <property type="entry name" value="Acyl-coenzyme A oxidase 4 peroxisomal"/>
    <property type="match status" value="1"/>
</dbReference>
<dbReference type="GO" id="GO:0005777">
    <property type="term" value="C:peroxisome"/>
    <property type="evidence" value="ECO:0007669"/>
    <property type="project" value="TreeGrafter"/>
</dbReference>
<dbReference type="OrthoDB" id="435240at2759"/>
<evidence type="ECO:0000256" key="1">
    <source>
        <dbReference type="ARBA" id="ARBA00001974"/>
    </source>
</evidence>
<dbReference type="PANTHER" id="PTHR43188">
    <property type="entry name" value="ACYL-COENZYME A OXIDASE"/>
    <property type="match status" value="1"/>
</dbReference>
<dbReference type="InterPro" id="IPR046373">
    <property type="entry name" value="Acyl-CoA_Oxase/DH_mid-dom_sf"/>
</dbReference>
<comment type="cofactor">
    <cofactor evidence="1 5">
        <name>FAD</name>
        <dbReference type="ChEBI" id="CHEBI:57692"/>
    </cofactor>
</comment>
<sequence>MESKSNAMLSLLNGHITEANATAKPKPVDDVWAALNLDQHLSEKGIAIRNKTREFMRSIQTELIQYQNKTEFPFHLVERIRDLGVNGFGIKDFGGPGLGSMEVAAVCYEIAKIDASIGTFLIVHNSIGMAVVDMLGSEEQRAKILPDAIALRKIMSFGLTEPDYGSDATSLKTSAKKVPGGYILNGQKRWIGNATFADYIIVWARNAEEGNKVQAFVVEKGSKGLKTSKIENKFALRIVQNADITLEDVFVPDNMRLAKATDFATGTNVILEHSRLKVAWGGVGIACGAYEAALKYALERKQFGKSIASFQLSQLKLSKMLALCESMLTYTIRIQQLYDQGKTTIGQIGRCKSHNTQTAREVCAMARDLCGGNGILMENQVIKQFMDIEAVHTYEGTYEVNMLVSGREITGGLNAFR</sequence>
<dbReference type="InterPro" id="IPR009075">
    <property type="entry name" value="AcylCo_DH/oxidase_C"/>
</dbReference>
<dbReference type="InterPro" id="IPR009100">
    <property type="entry name" value="AcylCoA_DH/oxidase_NM_dom_sf"/>
</dbReference>
<dbReference type="Pfam" id="PF00441">
    <property type="entry name" value="Acyl-CoA_dh_1"/>
    <property type="match status" value="1"/>
</dbReference>
<proteinExistence type="inferred from homology"/>
<dbReference type="EMBL" id="RRYP01008656">
    <property type="protein sequence ID" value="TNV79628.1"/>
    <property type="molecule type" value="Genomic_DNA"/>
</dbReference>
<evidence type="ECO:0000313" key="10">
    <source>
        <dbReference type="Proteomes" id="UP000785679"/>
    </source>
</evidence>
<dbReference type="GO" id="GO:0050660">
    <property type="term" value="F:flavin adenine dinucleotide binding"/>
    <property type="evidence" value="ECO:0007669"/>
    <property type="project" value="InterPro"/>
</dbReference>
<feature type="domain" description="Acyl-CoA dehydrogenase/oxidase C-terminal" evidence="6">
    <location>
        <begin position="271"/>
        <end position="408"/>
    </location>
</feature>
<evidence type="ECO:0008006" key="11">
    <source>
        <dbReference type="Google" id="ProtNLM"/>
    </source>
</evidence>
<dbReference type="PANTHER" id="PTHR43188:SF1">
    <property type="entry name" value="ACYL-COA DEHYDROGENASE"/>
    <property type="match status" value="1"/>
</dbReference>
<dbReference type="InterPro" id="IPR006089">
    <property type="entry name" value="Acyl-CoA_DH_CS"/>
</dbReference>
<evidence type="ECO:0000256" key="3">
    <source>
        <dbReference type="ARBA" id="ARBA00022630"/>
    </source>
</evidence>
<dbReference type="Gene3D" id="1.20.140.10">
    <property type="entry name" value="Butyryl-CoA Dehydrogenase, subunit A, domain 3"/>
    <property type="match status" value="1"/>
</dbReference>
<dbReference type="InterPro" id="IPR006091">
    <property type="entry name" value="Acyl-CoA_Oxase/DH_mid-dom"/>
</dbReference>
<dbReference type="Proteomes" id="UP000785679">
    <property type="component" value="Unassembled WGS sequence"/>
</dbReference>
<protein>
    <recommendedName>
        <fullName evidence="11">Acyl-CoA dehydrogenase</fullName>
    </recommendedName>
</protein>
<feature type="domain" description="Acyl-CoA dehydrogenase/oxidase N-terminal" evidence="8">
    <location>
        <begin position="46"/>
        <end position="149"/>
    </location>
</feature>
<evidence type="ECO:0000313" key="9">
    <source>
        <dbReference type="EMBL" id="TNV79628.1"/>
    </source>
</evidence>
<dbReference type="SUPFAM" id="SSF47203">
    <property type="entry name" value="Acyl-CoA dehydrogenase C-terminal domain-like"/>
    <property type="match status" value="1"/>
</dbReference>
<evidence type="ECO:0000256" key="5">
    <source>
        <dbReference type="RuleBase" id="RU362125"/>
    </source>
</evidence>
<dbReference type="Gene3D" id="1.10.540.10">
    <property type="entry name" value="Acyl-CoA dehydrogenase/oxidase, N-terminal domain"/>
    <property type="match status" value="1"/>
</dbReference>
<keyword evidence="10" id="KW-1185">Reference proteome</keyword>
<name>A0A8J8NQH5_HALGN</name>
<evidence type="ECO:0000259" key="6">
    <source>
        <dbReference type="Pfam" id="PF00441"/>
    </source>
</evidence>